<feature type="repeat" description="PPR" evidence="2">
    <location>
        <begin position="9"/>
        <end position="43"/>
    </location>
</feature>
<evidence type="ECO:0000256" key="2">
    <source>
        <dbReference type="PROSITE-ProRule" id="PRU00708"/>
    </source>
</evidence>
<protein>
    <submittedName>
        <fullName evidence="5">Pentatricopeptide repeat-containing protein, chloroplastic</fullName>
    </submittedName>
</protein>
<keyword evidence="6" id="KW-1185">Reference proteome</keyword>
<dbReference type="Proteomes" id="UP001152797">
    <property type="component" value="Unassembled WGS sequence"/>
</dbReference>
<keyword evidence="1" id="KW-0677">Repeat</keyword>
<sequence length="572" mass="63581">MLRGLVAADALHCNAVLDVFQQSFQWQKALEMLNTMKVIGVPPDTASLNTVMSACVKVSQGSSALELLYEMPGLQLAPDTVSLNLAMSAVNAWPDALTLLNYMSLAKVPRNAVSFGTALDALGEEWPWALQLLSEAQREDMAMPTEIHVSQAMLCCDAAGRWDVALELLRVHPESELCRRTAMACCNHQDLFRQSQRLFRSTTATEVLTFNTGMVAFSKQSLWEETLQLLWLMESKSLQPNAASRDIALAAISQVSGLWRLALQCCDFSSQRQFCLAMAACGASLQEEMALKVLRSMVSSRLEVNCQAYNAAISACEKKGNWQAALRLLDQMVTDEIEPTEVTYSAAITSCEKADRPQLSLGLLESALQNAVPAGETCFNPAILVCSRNSFWPQALLLFEDLPKRSLPQSDISFNAVLDGLGNSDTGVKIFRRALKMGIYPKLLTKTKWLDLHDLSVGPAILAIRWWLAEVVPTLAKDPGIIVGQELHTQEWQRAQLRPAVKKLLEQLKIRCRWVHGVVRLDRRDLQPDYLKSLFPPGSVSVEATRRQRGKSEKSMRVAMCRFVLVDYGMMN</sequence>
<evidence type="ECO:0000313" key="6">
    <source>
        <dbReference type="Proteomes" id="UP001152797"/>
    </source>
</evidence>
<dbReference type="Pfam" id="PF13041">
    <property type="entry name" value="PPR_2"/>
    <property type="match status" value="1"/>
</dbReference>
<dbReference type="OrthoDB" id="185373at2759"/>
<dbReference type="Gene3D" id="1.25.40.10">
    <property type="entry name" value="Tetratricopeptide repeat domain"/>
    <property type="match status" value="3"/>
</dbReference>
<dbReference type="Pfam" id="PF01535">
    <property type="entry name" value="PPR"/>
    <property type="match status" value="2"/>
</dbReference>
<name>A0A9P1M547_9DINO</name>
<feature type="repeat" description="PPR" evidence="2">
    <location>
        <begin position="44"/>
        <end position="78"/>
    </location>
</feature>
<comment type="caution">
    <text evidence="3">The sequence shown here is derived from an EMBL/GenBank/DDBJ whole genome shotgun (WGS) entry which is preliminary data.</text>
</comment>
<feature type="repeat" description="PPR" evidence="2">
    <location>
        <begin position="305"/>
        <end position="339"/>
    </location>
</feature>
<evidence type="ECO:0000313" key="3">
    <source>
        <dbReference type="EMBL" id="CAI4020512.1"/>
    </source>
</evidence>
<dbReference type="EMBL" id="CAMXCT010006815">
    <property type="protein sequence ID" value="CAI4020512.1"/>
    <property type="molecule type" value="Genomic_DNA"/>
</dbReference>
<dbReference type="AlphaFoldDB" id="A0A9P1M547"/>
<dbReference type="PANTHER" id="PTHR47447">
    <property type="entry name" value="OS03G0856100 PROTEIN"/>
    <property type="match status" value="1"/>
</dbReference>
<dbReference type="InterPro" id="IPR011990">
    <property type="entry name" value="TPR-like_helical_dom_sf"/>
</dbReference>
<dbReference type="EMBL" id="CAMXCT030006815">
    <property type="protein sequence ID" value="CAL4807824.1"/>
    <property type="molecule type" value="Genomic_DNA"/>
</dbReference>
<evidence type="ECO:0000256" key="1">
    <source>
        <dbReference type="ARBA" id="ARBA00022737"/>
    </source>
</evidence>
<organism evidence="3">
    <name type="scientific">Cladocopium goreaui</name>
    <dbReference type="NCBI Taxonomy" id="2562237"/>
    <lineage>
        <taxon>Eukaryota</taxon>
        <taxon>Sar</taxon>
        <taxon>Alveolata</taxon>
        <taxon>Dinophyceae</taxon>
        <taxon>Suessiales</taxon>
        <taxon>Symbiodiniaceae</taxon>
        <taxon>Cladocopium</taxon>
    </lineage>
</organism>
<reference evidence="4" key="2">
    <citation type="submission" date="2024-04" db="EMBL/GenBank/DDBJ databases">
        <authorList>
            <person name="Chen Y."/>
            <person name="Shah S."/>
            <person name="Dougan E. K."/>
            <person name="Thang M."/>
            <person name="Chan C."/>
        </authorList>
    </citation>
    <scope>NUCLEOTIDE SEQUENCE [LARGE SCALE GENOMIC DNA]</scope>
</reference>
<dbReference type="PANTHER" id="PTHR47447:SF17">
    <property type="entry name" value="OS12G0638900 PROTEIN"/>
    <property type="match status" value="1"/>
</dbReference>
<evidence type="ECO:0000313" key="5">
    <source>
        <dbReference type="EMBL" id="CAL4807824.1"/>
    </source>
</evidence>
<dbReference type="NCBIfam" id="TIGR00756">
    <property type="entry name" value="PPR"/>
    <property type="match status" value="1"/>
</dbReference>
<evidence type="ECO:0000313" key="4">
    <source>
        <dbReference type="EMBL" id="CAL1173887.1"/>
    </source>
</evidence>
<gene>
    <name evidence="3" type="ORF">C1SCF055_LOCUS44924</name>
</gene>
<reference evidence="3" key="1">
    <citation type="submission" date="2022-10" db="EMBL/GenBank/DDBJ databases">
        <authorList>
            <person name="Chen Y."/>
            <person name="Dougan E. K."/>
            <person name="Chan C."/>
            <person name="Rhodes N."/>
            <person name="Thang M."/>
        </authorList>
    </citation>
    <scope>NUCLEOTIDE SEQUENCE</scope>
</reference>
<dbReference type="InterPro" id="IPR002885">
    <property type="entry name" value="PPR_rpt"/>
</dbReference>
<accession>A0A9P1M547</accession>
<dbReference type="EMBL" id="CAMXCT020006815">
    <property type="protein sequence ID" value="CAL1173887.1"/>
    <property type="molecule type" value="Genomic_DNA"/>
</dbReference>
<dbReference type="PROSITE" id="PS51375">
    <property type="entry name" value="PPR"/>
    <property type="match status" value="3"/>
</dbReference>
<proteinExistence type="predicted"/>